<gene>
    <name evidence="4" type="ORF">K443DRAFT_654402</name>
</gene>
<feature type="region of interest" description="Disordered" evidence="2">
    <location>
        <begin position="499"/>
        <end position="536"/>
    </location>
</feature>
<evidence type="ECO:0000313" key="5">
    <source>
        <dbReference type="Proteomes" id="UP000054477"/>
    </source>
</evidence>
<dbReference type="Gene3D" id="1.10.340.70">
    <property type="match status" value="1"/>
</dbReference>
<dbReference type="SMART" id="SM00343">
    <property type="entry name" value="ZnF_C2HC"/>
    <property type="match status" value="1"/>
</dbReference>
<dbReference type="EMBL" id="KN838999">
    <property type="protein sequence ID" value="KIJ91496.1"/>
    <property type="molecule type" value="Genomic_DNA"/>
</dbReference>
<feature type="region of interest" description="Disordered" evidence="2">
    <location>
        <begin position="579"/>
        <end position="604"/>
    </location>
</feature>
<reference evidence="4 5" key="1">
    <citation type="submission" date="2014-04" db="EMBL/GenBank/DDBJ databases">
        <authorList>
            <consortium name="DOE Joint Genome Institute"/>
            <person name="Kuo A."/>
            <person name="Kohler A."/>
            <person name="Nagy L.G."/>
            <person name="Floudas D."/>
            <person name="Copeland A."/>
            <person name="Barry K.W."/>
            <person name="Cichocki N."/>
            <person name="Veneault-Fourrey C."/>
            <person name="LaButti K."/>
            <person name="Lindquist E.A."/>
            <person name="Lipzen A."/>
            <person name="Lundell T."/>
            <person name="Morin E."/>
            <person name="Murat C."/>
            <person name="Sun H."/>
            <person name="Tunlid A."/>
            <person name="Henrissat B."/>
            <person name="Grigoriev I.V."/>
            <person name="Hibbett D.S."/>
            <person name="Martin F."/>
            <person name="Nordberg H.P."/>
            <person name="Cantor M.N."/>
            <person name="Hua S.X."/>
        </authorList>
    </citation>
    <scope>NUCLEOTIDE SEQUENCE [LARGE SCALE GENOMIC DNA]</scope>
    <source>
        <strain evidence="4 5">LaAM-08-1</strain>
    </source>
</reference>
<evidence type="ECO:0000313" key="4">
    <source>
        <dbReference type="EMBL" id="KIJ91496.1"/>
    </source>
</evidence>
<organism evidence="4 5">
    <name type="scientific">Laccaria amethystina LaAM-08-1</name>
    <dbReference type="NCBI Taxonomy" id="1095629"/>
    <lineage>
        <taxon>Eukaryota</taxon>
        <taxon>Fungi</taxon>
        <taxon>Dikarya</taxon>
        <taxon>Basidiomycota</taxon>
        <taxon>Agaricomycotina</taxon>
        <taxon>Agaricomycetes</taxon>
        <taxon>Agaricomycetidae</taxon>
        <taxon>Agaricales</taxon>
        <taxon>Agaricineae</taxon>
        <taxon>Hydnangiaceae</taxon>
        <taxon>Laccaria</taxon>
    </lineage>
</organism>
<dbReference type="PROSITE" id="PS50158">
    <property type="entry name" value="ZF_CCHC"/>
    <property type="match status" value="1"/>
</dbReference>
<keyword evidence="1" id="KW-0862">Zinc</keyword>
<dbReference type="Proteomes" id="UP000054477">
    <property type="component" value="Unassembled WGS sequence"/>
</dbReference>
<dbReference type="AlphaFoldDB" id="A0A0C9X1N2"/>
<feature type="compositionally biased region" description="Basic and acidic residues" evidence="2">
    <location>
        <begin position="499"/>
        <end position="526"/>
    </location>
</feature>
<feature type="compositionally biased region" description="Basic and acidic residues" evidence="2">
    <location>
        <begin position="654"/>
        <end position="665"/>
    </location>
</feature>
<feature type="compositionally biased region" description="Acidic residues" evidence="2">
    <location>
        <begin position="1009"/>
        <end position="1039"/>
    </location>
</feature>
<name>A0A0C9X1N2_9AGAR</name>
<feature type="region of interest" description="Disordered" evidence="2">
    <location>
        <begin position="992"/>
        <end position="1039"/>
    </location>
</feature>
<keyword evidence="1" id="KW-0863">Zinc-finger</keyword>
<feature type="domain" description="CCHC-type" evidence="3">
    <location>
        <begin position="224"/>
        <end position="237"/>
    </location>
</feature>
<accession>A0A0C9X1N2</accession>
<dbReference type="HOGENOM" id="CLU_292878_0_0_1"/>
<evidence type="ECO:0000259" key="3">
    <source>
        <dbReference type="PROSITE" id="PS50158"/>
    </source>
</evidence>
<keyword evidence="1" id="KW-0479">Metal-binding</keyword>
<sequence>MAEKQAELEGERITEGELGTKVKVNGTEIYAHVAWANRVEKLAKAIPDNNNLLVVGCRRQLPPTLKALVSSSNDTWTTFCKAVRAIRPLDIEEEKERQDKQARIEGELQRVRQQQRQTPQTPSSALGQAFRSFSVGPIPQPRFQPAATNNQGQSQQYKGPQRTDAEKLDLIRRILPPHPDTATGWAAYEAEVTAWNRNNYGRAAHETRPYPLTPGTSPVASGECFGCGKVGHISAVCTTNTRIPEAERTWRQKANSIRAGANAASRTTNPNVNLVAEDDVFVSREEYDAAVITRAIRKLDAERMAQYQGGDIGAYVLVRERVGHEDLLPEPADFSDQLTVSDVCEEDVELKVVDLYAVRAESDETQKKGTKPFIHQVKLHGPKGEVVRVWGLFDNGAMVDAMSTETYNRVRHRLSPLGRSNRRLRMANGNIVNPIGCWKGTVELGDTTVKGSFEVFDSGSGWDFLFGKTLMTAFEAVHNYAVDEVLVPQHQLTLQNQHDIAKRHDVGRTSEAQNKEKKRETKKGDKAQSPVRGVPTNHINRELQTIDTHMIVTTLLDMEPQMQVAENPEESKHEIIAKEHKDKEKRASEERLKKQQSVEDEERQYLKKQAKERAKQMWTTWKGPSQRRHRRWKTRNTNIMRAKQEQAQGGIKEPPAREVPEHDSCDKTCPTDTTDEVFNQPTVAPVCIISEDTTETTADHTTEIPTDGLAKDTTNVFTRMTDPFKPARVEEIQRQVTIGNDLTSTENAQAQALITEFADIFALSVSEVKQVEGAVHRLNIDPNAKFSTKVHQKPLTPPQRRYLYEKLQAMLDADVIEPCEPGQVKCVSPTTLAQKTHEGAGLTLDELQHRVNDECVHANSDEVTTLRERFKDVPILLEVIDALLELDQGTSLRKRKRAHHRASEYMIENGKLWRVATGHRTRARARVECVSPEEAVELARSEHAKNGHWQRDSIKKTLLDRIWSPGLDGSIVAGIKDCSHCKNFGERRLGEVTREENEVGGGQQLAEKNDDEDDEYTDEEQAEENIGVEEEGSIDDEDS</sequence>
<dbReference type="GO" id="GO:0003676">
    <property type="term" value="F:nucleic acid binding"/>
    <property type="evidence" value="ECO:0007669"/>
    <property type="project" value="InterPro"/>
</dbReference>
<dbReference type="OrthoDB" id="2919534at2759"/>
<feature type="region of interest" description="Disordered" evidence="2">
    <location>
        <begin position="643"/>
        <end position="665"/>
    </location>
</feature>
<feature type="region of interest" description="Disordered" evidence="2">
    <location>
        <begin position="137"/>
        <end position="163"/>
    </location>
</feature>
<evidence type="ECO:0000256" key="1">
    <source>
        <dbReference type="PROSITE-ProRule" id="PRU00047"/>
    </source>
</evidence>
<proteinExistence type="predicted"/>
<feature type="compositionally biased region" description="Polar residues" evidence="2">
    <location>
        <begin position="146"/>
        <end position="158"/>
    </location>
</feature>
<protein>
    <recommendedName>
        <fullName evidence="3">CCHC-type domain-containing protein</fullName>
    </recommendedName>
</protein>
<dbReference type="Gene3D" id="2.40.70.10">
    <property type="entry name" value="Acid Proteases"/>
    <property type="match status" value="1"/>
</dbReference>
<evidence type="ECO:0000256" key="2">
    <source>
        <dbReference type="SAM" id="MobiDB-lite"/>
    </source>
</evidence>
<dbReference type="InterPro" id="IPR001878">
    <property type="entry name" value="Znf_CCHC"/>
</dbReference>
<reference evidence="5" key="2">
    <citation type="submission" date="2015-01" db="EMBL/GenBank/DDBJ databases">
        <title>Evolutionary Origins and Diversification of the Mycorrhizal Mutualists.</title>
        <authorList>
            <consortium name="DOE Joint Genome Institute"/>
            <consortium name="Mycorrhizal Genomics Consortium"/>
            <person name="Kohler A."/>
            <person name="Kuo A."/>
            <person name="Nagy L.G."/>
            <person name="Floudas D."/>
            <person name="Copeland A."/>
            <person name="Barry K.W."/>
            <person name="Cichocki N."/>
            <person name="Veneault-Fourrey C."/>
            <person name="LaButti K."/>
            <person name="Lindquist E.A."/>
            <person name="Lipzen A."/>
            <person name="Lundell T."/>
            <person name="Morin E."/>
            <person name="Murat C."/>
            <person name="Riley R."/>
            <person name="Ohm R."/>
            <person name="Sun H."/>
            <person name="Tunlid A."/>
            <person name="Henrissat B."/>
            <person name="Grigoriev I.V."/>
            <person name="Hibbett D.S."/>
            <person name="Martin F."/>
        </authorList>
    </citation>
    <scope>NUCLEOTIDE SEQUENCE [LARGE SCALE GENOMIC DNA]</scope>
    <source>
        <strain evidence="5">LaAM-08-1</strain>
    </source>
</reference>
<dbReference type="InterPro" id="IPR021109">
    <property type="entry name" value="Peptidase_aspartic_dom_sf"/>
</dbReference>
<keyword evidence="5" id="KW-1185">Reference proteome</keyword>
<dbReference type="GO" id="GO:0008270">
    <property type="term" value="F:zinc ion binding"/>
    <property type="evidence" value="ECO:0007669"/>
    <property type="project" value="UniProtKB-KW"/>
</dbReference>